<evidence type="ECO:0000256" key="2">
    <source>
        <dbReference type="ARBA" id="ARBA00022475"/>
    </source>
</evidence>
<keyword evidence="7 8" id="KW-0472">Membrane</keyword>
<feature type="transmembrane region" description="Helical" evidence="8">
    <location>
        <begin position="150"/>
        <end position="171"/>
    </location>
</feature>
<keyword evidence="11" id="KW-1185">Reference proteome</keyword>
<proteinExistence type="predicted"/>
<evidence type="ECO:0000256" key="4">
    <source>
        <dbReference type="ARBA" id="ARBA00022741"/>
    </source>
</evidence>
<comment type="subcellular location">
    <subcellularLocation>
        <location evidence="1">Cell membrane</location>
    </subcellularLocation>
</comment>
<evidence type="ECO:0000313" key="11">
    <source>
        <dbReference type="Proteomes" id="UP001500320"/>
    </source>
</evidence>
<evidence type="ECO:0000256" key="6">
    <source>
        <dbReference type="ARBA" id="ARBA00023118"/>
    </source>
</evidence>
<keyword evidence="2" id="KW-1003">Cell membrane</keyword>
<feature type="domain" description="Pycsar effector protein" evidence="9">
    <location>
        <begin position="21"/>
        <end position="169"/>
    </location>
</feature>
<reference evidence="11" key="1">
    <citation type="journal article" date="2019" name="Int. J. Syst. Evol. Microbiol.">
        <title>The Global Catalogue of Microorganisms (GCM) 10K type strain sequencing project: providing services to taxonomists for standard genome sequencing and annotation.</title>
        <authorList>
            <consortium name="The Broad Institute Genomics Platform"/>
            <consortium name="The Broad Institute Genome Sequencing Center for Infectious Disease"/>
            <person name="Wu L."/>
            <person name="Ma J."/>
        </authorList>
    </citation>
    <scope>NUCLEOTIDE SEQUENCE [LARGE SCALE GENOMIC DNA]</scope>
    <source>
        <strain evidence="11">JCM 9373</strain>
    </source>
</reference>
<organism evidence="10 11">
    <name type="scientific">Planomonospora alba</name>
    <dbReference type="NCBI Taxonomy" id="161354"/>
    <lineage>
        <taxon>Bacteria</taxon>
        <taxon>Bacillati</taxon>
        <taxon>Actinomycetota</taxon>
        <taxon>Actinomycetes</taxon>
        <taxon>Streptosporangiales</taxon>
        <taxon>Streptosporangiaceae</taxon>
        <taxon>Planomonospora</taxon>
    </lineage>
</organism>
<sequence>MGHWIRRKAHKSTDRDLSDALARAAAFQNYVQHADGKVSVLVVLHAGAAAIVATQSAAGGRLAGAGAAIGYGLLGLFLLGFLVSGYHLLQTVRPVLRPPSVRSRYGITGAGHPQRAVAADDLPERVLEAHAMARLLAQIAARKYRYVFRAVPWAGLMLLSAILWTVLVAAWR</sequence>
<evidence type="ECO:0000256" key="1">
    <source>
        <dbReference type="ARBA" id="ARBA00004236"/>
    </source>
</evidence>
<accession>A0ABP6N206</accession>
<keyword evidence="4" id="KW-0547">Nucleotide-binding</keyword>
<dbReference type="Pfam" id="PF18967">
    <property type="entry name" value="PycTM"/>
    <property type="match status" value="1"/>
</dbReference>
<evidence type="ECO:0000256" key="3">
    <source>
        <dbReference type="ARBA" id="ARBA00022692"/>
    </source>
</evidence>
<feature type="transmembrane region" description="Helical" evidence="8">
    <location>
        <begin position="69"/>
        <end position="89"/>
    </location>
</feature>
<comment type="caution">
    <text evidence="10">The sequence shown here is derived from an EMBL/GenBank/DDBJ whole genome shotgun (WGS) entry which is preliminary data.</text>
</comment>
<dbReference type="InterPro" id="IPR043760">
    <property type="entry name" value="PycTM_dom"/>
</dbReference>
<evidence type="ECO:0000256" key="8">
    <source>
        <dbReference type="SAM" id="Phobius"/>
    </source>
</evidence>
<keyword evidence="6" id="KW-0051">Antiviral defense</keyword>
<evidence type="ECO:0000313" key="10">
    <source>
        <dbReference type="EMBL" id="GAA3133265.1"/>
    </source>
</evidence>
<keyword evidence="3 8" id="KW-0812">Transmembrane</keyword>
<dbReference type="Proteomes" id="UP001500320">
    <property type="component" value="Unassembled WGS sequence"/>
</dbReference>
<evidence type="ECO:0000256" key="7">
    <source>
        <dbReference type="ARBA" id="ARBA00023136"/>
    </source>
</evidence>
<evidence type="ECO:0000259" key="9">
    <source>
        <dbReference type="Pfam" id="PF18967"/>
    </source>
</evidence>
<keyword evidence="5 8" id="KW-1133">Transmembrane helix</keyword>
<evidence type="ECO:0000256" key="5">
    <source>
        <dbReference type="ARBA" id="ARBA00022989"/>
    </source>
</evidence>
<gene>
    <name evidence="10" type="ORF">GCM10010466_24860</name>
</gene>
<feature type="transmembrane region" description="Helical" evidence="8">
    <location>
        <begin position="38"/>
        <end position="57"/>
    </location>
</feature>
<protein>
    <recommendedName>
        <fullName evidence="9">Pycsar effector protein domain-containing protein</fullName>
    </recommendedName>
</protein>
<dbReference type="EMBL" id="BAAAUT010000016">
    <property type="protein sequence ID" value="GAA3133265.1"/>
    <property type="molecule type" value="Genomic_DNA"/>
</dbReference>
<name>A0ABP6N206_9ACTN</name>